<dbReference type="EMBL" id="MK809400">
    <property type="protein sequence ID" value="QGA67324.1"/>
    <property type="molecule type" value="Genomic_RNA"/>
</dbReference>
<name>A0A5Q0TKD2_9VIRU</name>
<evidence type="ECO:0000256" key="1">
    <source>
        <dbReference type="ARBA" id="ARBA00022484"/>
    </source>
</evidence>
<dbReference type="GO" id="GO:0003968">
    <property type="term" value="F:RNA-directed RNA polymerase activity"/>
    <property type="evidence" value="ECO:0007669"/>
    <property type="project" value="UniProtKB-KW"/>
</dbReference>
<dbReference type="GO" id="GO:0003723">
    <property type="term" value="F:RNA binding"/>
    <property type="evidence" value="ECO:0007669"/>
    <property type="project" value="InterPro"/>
</dbReference>
<keyword evidence="4" id="KW-1133">Transmembrane helix</keyword>
<evidence type="ECO:0000313" key="5">
    <source>
        <dbReference type="EMBL" id="QGA67324.1"/>
    </source>
</evidence>
<keyword evidence="4" id="KW-0472">Membrane</keyword>
<keyword evidence="3" id="KW-0548">Nucleotidyltransferase</keyword>
<evidence type="ECO:0000256" key="4">
    <source>
        <dbReference type="SAM" id="Phobius"/>
    </source>
</evidence>
<sequence>MSHYQIPPYDIPPVLAEIDFESQNPDTQRYRDLLESYRLSPTEHNLQAIRDYVSHHDFTYFQPTGLSVMPDNRAPAAGIRAIPEFIFHPVAALRSYANIPRTGLNPLWNIANIIGTYFCSLTVVLLNYCRPAGNSEAIFENFNQPVTPVADVAPDRLESIMNLIFFFLPIVPYMPINFPDLRFYKWSLVTSADYHAHNSTDMKEESARYWSHLKENDLLEERFDYSINPRSKGFFFNSLLLRCRRIVHNIKYTGWPIPPNEKETQQSFFQRMFYWSMMNPTVMYVRSQISKLTKLKVRPVYNAPMLFLMLEAMLTLGLMAQCRKDDNCILWGYETIRGGMQRLNEISQEFNTFMGFDYSRFDQLAPFTVIYHFWATFLPRIIRVDRGYQESTIYTKTQYDYDFDKKYDNLDASSAEFKAFHSSLDSHYKRSVITFAFVITNILKFVWWWYVMMVFITPDGYGFVRLLAGVPSGIFMTQILDSFVNLFLFIDSLLEFGFTPDEIKCFRLFIQGDDNLVFYLGNLERIFEFYEWYPTYVNERWHMDVSIEKSWITRLRSKIEVLGYTNLNGMPRRDMAKLVATLAYPERTVLEKNRYPILMSRAIGIAYANAGADYQVHRLCEFAYLDARQKSGLSEEQLREITIPYQKLGFYEIFSVNLEELFPVLLKNLDRFPSFHEIRDNLRTWHGPHDVYPMWPRQFNNRPDHIDPDDTVITLADVLKTANVVIPKLHETL</sequence>
<feature type="transmembrane region" description="Helical" evidence="4">
    <location>
        <begin position="432"/>
        <end position="450"/>
    </location>
</feature>
<reference evidence="5" key="1">
    <citation type="submission" date="2019-04" db="EMBL/GenBank/DDBJ databases">
        <title>Molecular characterization of novel dsRNA elements in the hypovirulent strain of Rhizoctonia solani, the causal agent of tobacco target spot.</title>
        <authorList>
            <person name="Zhong J."/>
            <person name="Chen Y."/>
            <person name="Li C.X."/>
        </authorList>
    </citation>
    <scope>NUCLEOTIDE SEQUENCE</scope>
    <source>
        <strain evidence="5">YNBB-111-2</strain>
    </source>
</reference>
<organism evidence="5">
    <name type="scientific">Rhizoctonia solani partitivirus 7</name>
    <dbReference type="NCBI Taxonomy" id="2600110"/>
    <lineage>
        <taxon>Viruses</taxon>
        <taxon>Riboviria</taxon>
        <taxon>Orthornavirae</taxon>
        <taxon>Pisuviricota</taxon>
        <taxon>Duplopiviricetes</taxon>
        <taxon>Durnavirales</taxon>
        <taxon>Partitiviridae</taxon>
    </lineage>
</organism>
<dbReference type="GO" id="GO:0006351">
    <property type="term" value="P:DNA-templated transcription"/>
    <property type="evidence" value="ECO:0007669"/>
    <property type="project" value="InterPro"/>
</dbReference>
<evidence type="ECO:0000256" key="2">
    <source>
        <dbReference type="ARBA" id="ARBA00022679"/>
    </source>
</evidence>
<proteinExistence type="predicted"/>
<keyword evidence="2" id="KW-0808">Transferase</keyword>
<protein>
    <submittedName>
        <fullName evidence="5">RNA-dependent RNA polymerase</fullName>
    </submittedName>
</protein>
<accession>A0A5Q0TKD2</accession>
<keyword evidence="4" id="KW-0812">Transmembrane</keyword>
<evidence type="ECO:0000256" key="3">
    <source>
        <dbReference type="ARBA" id="ARBA00022695"/>
    </source>
</evidence>
<dbReference type="SUPFAM" id="SSF56672">
    <property type="entry name" value="DNA/RNA polymerases"/>
    <property type="match status" value="1"/>
</dbReference>
<keyword evidence="1 5" id="KW-0696">RNA-directed RNA polymerase</keyword>
<dbReference type="InterPro" id="IPR043502">
    <property type="entry name" value="DNA/RNA_pol_sf"/>
</dbReference>